<protein>
    <submittedName>
        <fullName evidence="1">Uncharacterized protein</fullName>
    </submittedName>
</protein>
<dbReference type="EMBL" id="MN739678">
    <property type="protein sequence ID" value="QHT20497.1"/>
    <property type="molecule type" value="Genomic_DNA"/>
</dbReference>
<accession>A0A6C0DUJ2</accession>
<organism evidence="1">
    <name type="scientific">viral metagenome</name>
    <dbReference type="NCBI Taxonomy" id="1070528"/>
    <lineage>
        <taxon>unclassified sequences</taxon>
        <taxon>metagenomes</taxon>
        <taxon>organismal metagenomes</taxon>
    </lineage>
</organism>
<name>A0A6C0DUJ2_9ZZZZ</name>
<sequence>MGSCRSKEIGATIFLDNFIYPSTSKHQDIPTGGFCDMWSAINDWSNKNTGLESKLREYMKYNVCFESIIVLHYHQQTWVFHNMCPSSGASKFRVITL</sequence>
<evidence type="ECO:0000313" key="1">
    <source>
        <dbReference type="EMBL" id="QHT20497.1"/>
    </source>
</evidence>
<dbReference type="AlphaFoldDB" id="A0A6C0DUJ2"/>
<reference evidence="1" key="1">
    <citation type="journal article" date="2020" name="Nature">
        <title>Giant virus diversity and host interactions through global metagenomics.</title>
        <authorList>
            <person name="Schulz F."/>
            <person name="Roux S."/>
            <person name="Paez-Espino D."/>
            <person name="Jungbluth S."/>
            <person name="Walsh D.A."/>
            <person name="Denef V.J."/>
            <person name="McMahon K.D."/>
            <person name="Konstantinidis K.T."/>
            <person name="Eloe-Fadrosh E.A."/>
            <person name="Kyrpides N.C."/>
            <person name="Woyke T."/>
        </authorList>
    </citation>
    <scope>NUCLEOTIDE SEQUENCE</scope>
    <source>
        <strain evidence="1">GVMAG-M-3300023174-60</strain>
    </source>
</reference>
<proteinExistence type="predicted"/>